<accession>A0AAD1XTR2</accession>
<evidence type="ECO:0000313" key="2">
    <source>
        <dbReference type="Proteomes" id="UP001295684"/>
    </source>
</evidence>
<gene>
    <name evidence="1" type="ORF">ECRASSUSDP1_LOCUS20168</name>
</gene>
<keyword evidence="2" id="KW-1185">Reference proteome</keyword>
<name>A0AAD1XTR2_EUPCR</name>
<proteinExistence type="predicted"/>
<dbReference type="EMBL" id="CAMPGE010020533">
    <property type="protein sequence ID" value="CAI2378768.1"/>
    <property type="molecule type" value="Genomic_DNA"/>
</dbReference>
<evidence type="ECO:0000313" key="1">
    <source>
        <dbReference type="EMBL" id="CAI2378768.1"/>
    </source>
</evidence>
<protein>
    <submittedName>
        <fullName evidence="1">Uncharacterized protein</fullName>
    </submittedName>
</protein>
<sequence length="255" mass="29600">MEDLRDKENNLLKEDVELDFAIHLGNKCNIFNPRKFTGKEIYFDRLSILRVLSMSIPRPLYSINKVKTCTIINYEATQTHLSIINVAHKSKGNISLTREFDYDYRPQPRSPFIPINIKKFWPPSSACFFYSLKITQSNFIKLFFALQSVAKLSFHKCSFGEVIRSPNIITQLNNTKLNFLMCTDFKALQFSSNIKVFSSILRFVKNTSLSERINSLKVVPFKDKEQLRDLVISHGLEHIKFLYGTTIVNENTLEI</sequence>
<dbReference type="Proteomes" id="UP001295684">
    <property type="component" value="Unassembled WGS sequence"/>
</dbReference>
<organism evidence="1 2">
    <name type="scientific">Euplotes crassus</name>
    <dbReference type="NCBI Taxonomy" id="5936"/>
    <lineage>
        <taxon>Eukaryota</taxon>
        <taxon>Sar</taxon>
        <taxon>Alveolata</taxon>
        <taxon>Ciliophora</taxon>
        <taxon>Intramacronucleata</taxon>
        <taxon>Spirotrichea</taxon>
        <taxon>Hypotrichia</taxon>
        <taxon>Euplotida</taxon>
        <taxon>Euplotidae</taxon>
        <taxon>Moneuplotes</taxon>
    </lineage>
</organism>
<reference evidence="1" key="1">
    <citation type="submission" date="2023-07" db="EMBL/GenBank/DDBJ databases">
        <authorList>
            <consortium name="AG Swart"/>
            <person name="Singh M."/>
            <person name="Singh A."/>
            <person name="Seah K."/>
            <person name="Emmerich C."/>
        </authorList>
    </citation>
    <scope>NUCLEOTIDE SEQUENCE</scope>
    <source>
        <strain evidence="1">DP1</strain>
    </source>
</reference>
<dbReference type="AlphaFoldDB" id="A0AAD1XTR2"/>
<comment type="caution">
    <text evidence="1">The sequence shown here is derived from an EMBL/GenBank/DDBJ whole genome shotgun (WGS) entry which is preliminary data.</text>
</comment>